<dbReference type="EMBL" id="AZST01000315">
    <property type="protein sequence ID" value="KEP49845.1"/>
    <property type="molecule type" value="Genomic_DNA"/>
</dbReference>
<evidence type="ECO:0000259" key="7">
    <source>
        <dbReference type="Pfam" id="PF02544"/>
    </source>
</evidence>
<evidence type="ECO:0000256" key="1">
    <source>
        <dbReference type="ARBA" id="ARBA00004141"/>
    </source>
</evidence>
<dbReference type="InterPro" id="IPR001104">
    <property type="entry name" value="3-oxo-5_a-steroid_4-DH_C"/>
</dbReference>
<dbReference type="OrthoDB" id="5788137at2759"/>
<feature type="domain" description="3-oxo-5-alpha-steroid 4-dehydrogenase C-terminal" evidence="7">
    <location>
        <begin position="261"/>
        <end position="303"/>
    </location>
</feature>
<evidence type="ECO:0000256" key="2">
    <source>
        <dbReference type="ARBA" id="ARBA00007742"/>
    </source>
</evidence>
<reference evidence="8 9" key="1">
    <citation type="submission" date="2013-12" db="EMBL/GenBank/DDBJ databases">
        <authorList>
            <person name="Cubeta M."/>
            <person name="Pakala S."/>
            <person name="Fedorova N."/>
            <person name="Thomas E."/>
            <person name="Dean R."/>
            <person name="Jabaji S."/>
            <person name="Neate S."/>
            <person name="Toda T."/>
            <person name="Tavantzis S."/>
            <person name="Vilgalys R."/>
            <person name="Bharathan N."/>
            <person name="Pakala S."/>
            <person name="Losada L.S."/>
            <person name="Zafar N."/>
            <person name="Nierman W."/>
        </authorList>
    </citation>
    <scope>NUCLEOTIDE SEQUENCE [LARGE SCALE GENOMIC DNA]</scope>
    <source>
        <strain evidence="8 9">123E</strain>
    </source>
</reference>
<dbReference type="Pfam" id="PF02544">
    <property type="entry name" value="Steroid_dh"/>
    <property type="match status" value="2"/>
</dbReference>
<evidence type="ECO:0000256" key="3">
    <source>
        <dbReference type="ARBA" id="ARBA00022692"/>
    </source>
</evidence>
<evidence type="ECO:0000256" key="6">
    <source>
        <dbReference type="SAM" id="Phobius"/>
    </source>
</evidence>
<sequence length="303" mass="33615">MSFLGELFRDRSYKPYHLGLRAFASLGLVGPVLLAIDAPHGRFSLDSSASQTWIQRAWGALALDGTLSWMIMELPSPITLLYAFSQQTTLSSLSPFSLTPHSALPLLFVGHYLNRAIISPLRTPSRSKSHVIVLLAGIAFNLINGSVNGTWLGAGVQTGSIGWADAPIGYWLGLAMFGLGLWGNIWHDEVLLKLRKNRGDEKDNKPKYSIPYGGLYSLVSFPNYLCEWFEWAGFALASGSIITPLQRRLTLGSYAGVYITPTLLFALVEVALMLPRARRGHEWYHEKFSDYPKDRKAAIPFLL</sequence>
<comment type="caution">
    <text evidence="8">The sequence shown here is derived from an EMBL/GenBank/DDBJ whole genome shotgun (WGS) entry which is preliminary data.</text>
</comment>
<evidence type="ECO:0000256" key="5">
    <source>
        <dbReference type="ARBA" id="ARBA00023136"/>
    </source>
</evidence>
<evidence type="ECO:0000313" key="9">
    <source>
        <dbReference type="Proteomes" id="UP000027456"/>
    </source>
</evidence>
<keyword evidence="4 6" id="KW-1133">Transmembrane helix</keyword>
<comment type="similarity">
    <text evidence="2">Belongs to the steroid 5-alpha reductase family.</text>
</comment>
<dbReference type="Proteomes" id="UP000027456">
    <property type="component" value="Unassembled WGS sequence"/>
</dbReference>
<dbReference type="GO" id="GO:0006629">
    <property type="term" value="P:lipid metabolic process"/>
    <property type="evidence" value="ECO:0007669"/>
    <property type="project" value="InterPro"/>
</dbReference>
<evidence type="ECO:0000256" key="4">
    <source>
        <dbReference type="ARBA" id="ARBA00022989"/>
    </source>
</evidence>
<dbReference type="Gene3D" id="1.20.120.1630">
    <property type="match status" value="1"/>
</dbReference>
<accession>A0A074RX19</accession>
<dbReference type="PANTHER" id="PTHR10556:SF43">
    <property type="entry name" value="STEROID 5-ALPHA-REDUCTASE DET2"/>
    <property type="match status" value="1"/>
</dbReference>
<keyword evidence="5 6" id="KW-0472">Membrane</keyword>
<name>A0A074RX19_9AGAM</name>
<comment type="subcellular location">
    <subcellularLocation>
        <location evidence="1">Membrane</location>
        <topology evidence="1">Multi-pass membrane protein</topology>
    </subcellularLocation>
</comment>
<dbReference type="InterPro" id="IPR039357">
    <property type="entry name" value="SRD5A/TECR"/>
</dbReference>
<feature type="transmembrane region" description="Helical" evidence="6">
    <location>
        <begin position="168"/>
        <end position="187"/>
    </location>
</feature>
<dbReference type="PANTHER" id="PTHR10556">
    <property type="entry name" value="3-OXO-5-ALPHA-STEROID 4-DEHYDROGENASE"/>
    <property type="match status" value="1"/>
</dbReference>
<dbReference type="HOGENOM" id="CLU_065395_0_1_1"/>
<dbReference type="GO" id="GO:0016020">
    <property type="term" value="C:membrane"/>
    <property type="evidence" value="ECO:0007669"/>
    <property type="project" value="UniProtKB-SubCell"/>
</dbReference>
<organism evidence="8 9">
    <name type="scientific">Rhizoctonia solani 123E</name>
    <dbReference type="NCBI Taxonomy" id="1423351"/>
    <lineage>
        <taxon>Eukaryota</taxon>
        <taxon>Fungi</taxon>
        <taxon>Dikarya</taxon>
        <taxon>Basidiomycota</taxon>
        <taxon>Agaricomycotina</taxon>
        <taxon>Agaricomycetes</taxon>
        <taxon>Cantharellales</taxon>
        <taxon>Ceratobasidiaceae</taxon>
        <taxon>Rhizoctonia</taxon>
    </lineage>
</organism>
<evidence type="ECO:0000313" key="8">
    <source>
        <dbReference type="EMBL" id="KEP49845.1"/>
    </source>
</evidence>
<proteinExistence type="inferred from homology"/>
<dbReference type="STRING" id="1423351.A0A074RX19"/>
<keyword evidence="3 6" id="KW-0812">Transmembrane</keyword>
<dbReference type="PROSITE" id="PS50244">
    <property type="entry name" value="S5A_REDUCTASE"/>
    <property type="match status" value="1"/>
</dbReference>
<dbReference type="AlphaFoldDB" id="A0A074RX19"/>
<feature type="transmembrane region" description="Helical" evidence="6">
    <location>
        <begin position="130"/>
        <end position="148"/>
    </location>
</feature>
<feature type="transmembrane region" description="Helical" evidence="6">
    <location>
        <begin position="255"/>
        <end position="274"/>
    </location>
</feature>
<protein>
    <submittedName>
        <fullName evidence="8">3-oxo-5-alpha-steroid 4-dehydrogenase</fullName>
    </submittedName>
</protein>
<gene>
    <name evidence="8" type="ORF">V565_091750</name>
</gene>
<keyword evidence="9" id="KW-1185">Reference proteome</keyword>
<feature type="domain" description="3-oxo-5-alpha-steroid 4-dehydrogenase C-terminal" evidence="7">
    <location>
        <begin position="129"/>
        <end position="240"/>
    </location>
</feature>
<dbReference type="GO" id="GO:0016627">
    <property type="term" value="F:oxidoreductase activity, acting on the CH-CH group of donors"/>
    <property type="evidence" value="ECO:0007669"/>
    <property type="project" value="InterPro"/>
</dbReference>